<dbReference type="InterPro" id="IPR004474">
    <property type="entry name" value="LytR_CpsA_psr"/>
</dbReference>
<evidence type="ECO:0000256" key="1">
    <source>
        <dbReference type="ARBA" id="ARBA00006068"/>
    </source>
</evidence>
<reference evidence="5" key="1">
    <citation type="journal article" date="2019" name="Int. J. Syst. Evol. Microbiol.">
        <title>The Global Catalogue of Microorganisms (GCM) 10K type strain sequencing project: providing services to taxonomists for standard genome sequencing and annotation.</title>
        <authorList>
            <consortium name="The Broad Institute Genomics Platform"/>
            <consortium name="The Broad Institute Genome Sequencing Center for Infectious Disease"/>
            <person name="Wu L."/>
            <person name="Ma J."/>
        </authorList>
    </citation>
    <scope>NUCLEOTIDE SEQUENCE [LARGE SCALE GENOMIC DNA]</scope>
    <source>
        <strain evidence="5">JCM 18304</strain>
    </source>
</reference>
<dbReference type="Gene3D" id="3.40.630.190">
    <property type="entry name" value="LCP protein"/>
    <property type="match status" value="1"/>
</dbReference>
<gene>
    <name evidence="4" type="ORF">GCM10023322_37400</name>
</gene>
<dbReference type="EMBL" id="BAABJQ010000010">
    <property type="protein sequence ID" value="GAA5187930.1"/>
    <property type="molecule type" value="Genomic_DNA"/>
</dbReference>
<comment type="similarity">
    <text evidence="1">Belongs to the LytR/CpsA/Psr (LCP) family.</text>
</comment>
<protein>
    <submittedName>
        <fullName evidence="4">LCP family protein</fullName>
    </submittedName>
</protein>
<dbReference type="RefSeq" id="WP_345631191.1">
    <property type="nucleotide sequence ID" value="NZ_BAABJQ010000010.1"/>
</dbReference>
<dbReference type="Pfam" id="PF03816">
    <property type="entry name" value="LytR_cpsA_psr"/>
    <property type="match status" value="1"/>
</dbReference>
<dbReference type="Proteomes" id="UP001501570">
    <property type="component" value="Unassembled WGS sequence"/>
</dbReference>
<keyword evidence="2" id="KW-0472">Membrane</keyword>
<feature type="domain" description="Cell envelope-related transcriptional attenuator" evidence="3">
    <location>
        <begin position="100"/>
        <end position="277"/>
    </location>
</feature>
<dbReference type="PANTHER" id="PTHR33392">
    <property type="entry name" value="POLYISOPRENYL-TEICHOIC ACID--PEPTIDOGLYCAN TEICHOIC ACID TRANSFERASE TAGU"/>
    <property type="match status" value="1"/>
</dbReference>
<dbReference type="InterPro" id="IPR050922">
    <property type="entry name" value="LytR/CpsA/Psr_CW_biosynth"/>
</dbReference>
<feature type="transmembrane region" description="Helical" evidence="2">
    <location>
        <begin position="32"/>
        <end position="54"/>
    </location>
</feature>
<dbReference type="PANTHER" id="PTHR33392:SF6">
    <property type="entry name" value="POLYISOPRENYL-TEICHOIC ACID--PEPTIDOGLYCAN TEICHOIC ACID TRANSFERASE TAGU"/>
    <property type="match status" value="1"/>
</dbReference>
<organism evidence="4 5">
    <name type="scientific">Rugosimonospora acidiphila</name>
    <dbReference type="NCBI Taxonomy" id="556531"/>
    <lineage>
        <taxon>Bacteria</taxon>
        <taxon>Bacillati</taxon>
        <taxon>Actinomycetota</taxon>
        <taxon>Actinomycetes</taxon>
        <taxon>Micromonosporales</taxon>
        <taxon>Micromonosporaceae</taxon>
        <taxon>Rugosimonospora</taxon>
    </lineage>
</organism>
<evidence type="ECO:0000259" key="3">
    <source>
        <dbReference type="Pfam" id="PF03816"/>
    </source>
</evidence>
<evidence type="ECO:0000313" key="4">
    <source>
        <dbReference type="EMBL" id="GAA5187930.1"/>
    </source>
</evidence>
<comment type="caution">
    <text evidence="4">The sequence shown here is derived from an EMBL/GenBank/DDBJ whole genome shotgun (WGS) entry which is preliminary data.</text>
</comment>
<accession>A0ABP9RVE4</accession>
<keyword evidence="2" id="KW-0812">Transmembrane</keyword>
<evidence type="ECO:0000256" key="2">
    <source>
        <dbReference type="SAM" id="Phobius"/>
    </source>
</evidence>
<keyword evidence="2" id="KW-1133">Transmembrane helix</keyword>
<proteinExistence type="inferred from homology"/>
<keyword evidence="5" id="KW-1185">Reference proteome</keyword>
<name>A0ABP9RVE4_9ACTN</name>
<sequence length="378" mass="41155">MNAVTAGGGPKRVPVRYVRRVRRRRSRLRRAFLVFLLVLGVLAAAVFAGGLLVVNRLNGAVVPGNLLGTARAPRGVKHGPLNYLLIGSNWRNDNPGNGERADSIMIVHIPRGAKSGYLVSVPRDLYYTIKPYSPTGFEGSTEKIDAALNYGGMPLMSQTVADLTGLKFNGAVEARFDGFKKAVKSMGGVNMCVDEKVVSVHIGRDKNGHYAAPYTNLTGTPQPVPGVTPQVYYPGCQHLAAWQALDYVRQRELLPGGDYDRQRHQQQFMMAVLKQTASTHTMSNPIKLDRVVHDIGSSMLTDTNGVSVTNLVLMMRGIKASSLVGLRTPSYPDEVDGTSYVMPDDGTPELWQALRDDTLQEFAKSHPELVNPLNTGGS</sequence>
<evidence type="ECO:0000313" key="5">
    <source>
        <dbReference type="Proteomes" id="UP001501570"/>
    </source>
</evidence>